<dbReference type="AlphaFoldDB" id="A0A5K7XM27"/>
<evidence type="ECO:0000256" key="1">
    <source>
        <dbReference type="SAM" id="SignalP"/>
    </source>
</evidence>
<dbReference type="KEGG" id="lpav:PLANPX_6063"/>
<protein>
    <recommendedName>
        <fullName evidence="6">SGNH hydrolase-type esterase domain-containing protein</fullName>
    </recommendedName>
</protein>
<gene>
    <name evidence="4" type="ORF">PLANPX_6063</name>
</gene>
<dbReference type="PANTHER" id="PTHR30383">
    <property type="entry name" value="THIOESTERASE 1/PROTEASE 1/LYSOPHOSPHOLIPASE L1"/>
    <property type="match status" value="1"/>
</dbReference>
<feature type="chain" id="PRO_5024809712" description="SGNH hydrolase-type esterase domain-containing protein" evidence="1">
    <location>
        <begin position="32"/>
        <end position="383"/>
    </location>
</feature>
<dbReference type="InterPro" id="IPR036514">
    <property type="entry name" value="SGNH_hydro_sf"/>
</dbReference>
<dbReference type="PANTHER" id="PTHR30383:SF29">
    <property type="entry name" value="SGNH HYDROLASE-TYPE ESTERASE DOMAIN-CONTAINING PROTEIN"/>
    <property type="match status" value="1"/>
</dbReference>
<dbReference type="InterPro" id="IPR032740">
    <property type="entry name" value="GxDLY"/>
</dbReference>
<proteinExistence type="predicted"/>
<evidence type="ECO:0008006" key="6">
    <source>
        <dbReference type="Google" id="ProtNLM"/>
    </source>
</evidence>
<dbReference type="InterPro" id="IPR051532">
    <property type="entry name" value="Ester_Hydrolysis_Enzymes"/>
</dbReference>
<accession>A0A5K7XM27</accession>
<keyword evidence="5" id="KW-1185">Reference proteome</keyword>
<feature type="domain" description="SGNH hydrolase-type esterase" evidence="2">
    <location>
        <begin position="199"/>
        <end position="376"/>
    </location>
</feature>
<dbReference type="SUPFAM" id="SSF52266">
    <property type="entry name" value="SGNH hydrolase"/>
    <property type="match status" value="1"/>
</dbReference>
<organism evidence="4 5">
    <name type="scientific">Lacipirellula parvula</name>
    <dbReference type="NCBI Taxonomy" id="2650471"/>
    <lineage>
        <taxon>Bacteria</taxon>
        <taxon>Pseudomonadati</taxon>
        <taxon>Planctomycetota</taxon>
        <taxon>Planctomycetia</taxon>
        <taxon>Pirellulales</taxon>
        <taxon>Lacipirellulaceae</taxon>
        <taxon>Lacipirellula</taxon>
    </lineage>
</organism>
<dbReference type="Gene3D" id="3.40.50.1110">
    <property type="entry name" value="SGNH hydrolase"/>
    <property type="match status" value="1"/>
</dbReference>
<name>A0A5K7XM27_9BACT</name>
<dbReference type="GO" id="GO:0016788">
    <property type="term" value="F:hydrolase activity, acting on ester bonds"/>
    <property type="evidence" value="ECO:0007669"/>
    <property type="project" value="UniProtKB-ARBA"/>
</dbReference>
<keyword evidence="1" id="KW-0732">Signal</keyword>
<dbReference type="Gene3D" id="2.60.120.260">
    <property type="entry name" value="Galactose-binding domain-like"/>
    <property type="match status" value="1"/>
</dbReference>
<evidence type="ECO:0000259" key="2">
    <source>
        <dbReference type="Pfam" id="PF14606"/>
    </source>
</evidence>
<evidence type="ECO:0000313" key="4">
    <source>
        <dbReference type="EMBL" id="BBO36451.1"/>
    </source>
</evidence>
<feature type="signal peptide" evidence="1">
    <location>
        <begin position="1"/>
        <end position="31"/>
    </location>
</feature>
<reference evidence="5" key="1">
    <citation type="submission" date="2019-10" db="EMBL/GenBank/DDBJ databases">
        <title>Lacipirellula parvula gen. nov., sp. nov., representing a lineage of planctomycetes widespread in freshwater anoxic habitats, and description of the family Lacipirellulaceae.</title>
        <authorList>
            <person name="Dedysh S.N."/>
            <person name="Kulichevskaya I.S."/>
            <person name="Beletsky A.V."/>
            <person name="Rakitin A.L."/>
            <person name="Mardanov A.V."/>
            <person name="Ivanova A.A."/>
            <person name="Saltykova V.X."/>
            <person name="Rijpstra W.I.C."/>
            <person name="Sinninghe Damste J.S."/>
            <person name="Ravin N.V."/>
        </authorList>
    </citation>
    <scope>NUCLEOTIDE SEQUENCE [LARGE SCALE GENOMIC DNA]</scope>
    <source>
        <strain evidence="5">PX69</strain>
    </source>
</reference>
<evidence type="ECO:0000259" key="3">
    <source>
        <dbReference type="Pfam" id="PF14607"/>
    </source>
</evidence>
<dbReference type="Pfam" id="PF14607">
    <property type="entry name" value="GxDLY"/>
    <property type="match status" value="1"/>
</dbReference>
<feature type="domain" description="SGNH hydrolase-type esterase N-terminal" evidence="3">
    <location>
        <begin position="44"/>
        <end position="189"/>
    </location>
</feature>
<dbReference type="Proteomes" id="UP000326837">
    <property type="component" value="Chromosome"/>
</dbReference>
<dbReference type="Pfam" id="PF14606">
    <property type="entry name" value="Lipase_GDSL_3"/>
    <property type="match status" value="1"/>
</dbReference>
<dbReference type="InterPro" id="IPR013830">
    <property type="entry name" value="SGNH_hydro"/>
</dbReference>
<dbReference type="EMBL" id="AP021861">
    <property type="protein sequence ID" value="BBO36451.1"/>
    <property type="molecule type" value="Genomic_DNA"/>
</dbReference>
<sequence>MVKRAESRSWLAVHSLATALMLSLALMPASAAVAEETAAKAPEMTWHNVATANVGGQAWSDVKAPFDRLPARAEKIVRPEVWTLSRDSSGLSVDFETNAAKFTVRWKLNTPELSFAHMTGTGVSGVDVYVQDDAGWHYLETGKPAAYPDNQVDVAAPRGRDGEAVHYRLYLPLYNGVSSVEVGVPAGAKLKFIDPPQAEKPVVIYGTSITQGCSASRPGMAYPAILGRRLGREVVNLGFSGNGKTEPEVATLLAELDPAVLVIDSLPNLSPELLAERMPGFIEIFRKSHPETPILLVQNPIYPTIPLKASPYEKVMRSSELLAGIYADRVAAGDKQIGLVAASDWSVDGGDATVDGVHPTDVGFVMLADKLEPQLREALKSKL</sequence>
<evidence type="ECO:0000313" key="5">
    <source>
        <dbReference type="Proteomes" id="UP000326837"/>
    </source>
</evidence>